<dbReference type="PANTHER" id="PTHR24305:SF166">
    <property type="entry name" value="CYTOCHROME P450 12A4, MITOCHONDRIAL-RELATED"/>
    <property type="match status" value="1"/>
</dbReference>
<dbReference type="InterPro" id="IPR001128">
    <property type="entry name" value="Cyt_P450"/>
</dbReference>
<keyword evidence="8" id="KW-1133">Transmembrane helix</keyword>
<dbReference type="Proteomes" id="UP000218334">
    <property type="component" value="Unassembled WGS sequence"/>
</dbReference>
<dbReference type="InterPro" id="IPR050121">
    <property type="entry name" value="Cytochrome_P450_monoxygenase"/>
</dbReference>
<name>A0A2H3B595_9AGAR</name>
<evidence type="ECO:0000256" key="3">
    <source>
        <dbReference type="ARBA" id="ARBA00004721"/>
    </source>
</evidence>
<keyword evidence="9 14" id="KW-0560">Oxidoreductase</keyword>
<keyword evidence="5 13" id="KW-0349">Heme</keyword>
<keyword evidence="7 13" id="KW-0479">Metal-binding</keyword>
<comment type="pathway">
    <text evidence="3">Secondary metabolite biosynthesis; terpenoid biosynthesis.</text>
</comment>
<dbReference type="PANTHER" id="PTHR24305">
    <property type="entry name" value="CYTOCHROME P450"/>
    <property type="match status" value="1"/>
</dbReference>
<comment type="similarity">
    <text evidence="4 14">Belongs to the cytochrome P450 family.</text>
</comment>
<protein>
    <submittedName>
        <fullName evidence="15">Cytochrome P450</fullName>
    </submittedName>
</protein>
<evidence type="ECO:0000256" key="2">
    <source>
        <dbReference type="ARBA" id="ARBA00004370"/>
    </source>
</evidence>
<evidence type="ECO:0000256" key="13">
    <source>
        <dbReference type="PIRSR" id="PIRSR602401-1"/>
    </source>
</evidence>
<dbReference type="AlphaFoldDB" id="A0A2H3B595"/>
<gene>
    <name evidence="15" type="ORF">ARMSODRAFT_895929</name>
</gene>
<dbReference type="InterPro" id="IPR017972">
    <property type="entry name" value="Cyt_P450_CS"/>
</dbReference>
<reference evidence="16" key="1">
    <citation type="journal article" date="2017" name="Nat. Ecol. Evol.">
        <title>Genome expansion and lineage-specific genetic innovations in the forest pathogenic fungi Armillaria.</title>
        <authorList>
            <person name="Sipos G."/>
            <person name="Prasanna A.N."/>
            <person name="Walter M.C."/>
            <person name="O'Connor E."/>
            <person name="Balint B."/>
            <person name="Krizsan K."/>
            <person name="Kiss B."/>
            <person name="Hess J."/>
            <person name="Varga T."/>
            <person name="Slot J."/>
            <person name="Riley R."/>
            <person name="Boka B."/>
            <person name="Rigling D."/>
            <person name="Barry K."/>
            <person name="Lee J."/>
            <person name="Mihaltcheva S."/>
            <person name="LaButti K."/>
            <person name="Lipzen A."/>
            <person name="Waldron R."/>
            <person name="Moloney N.M."/>
            <person name="Sperisen C."/>
            <person name="Kredics L."/>
            <person name="Vagvoelgyi C."/>
            <person name="Patrignani A."/>
            <person name="Fitzpatrick D."/>
            <person name="Nagy I."/>
            <person name="Doyle S."/>
            <person name="Anderson J.B."/>
            <person name="Grigoriev I.V."/>
            <person name="Gueldener U."/>
            <person name="Muensterkoetter M."/>
            <person name="Nagy L.G."/>
        </authorList>
    </citation>
    <scope>NUCLEOTIDE SEQUENCE [LARGE SCALE GENOMIC DNA]</scope>
    <source>
        <strain evidence="16">28-4</strain>
    </source>
</reference>
<evidence type="ECO:0000256" key="14">
    <source>
        <dbReference type="RuleBase" id="RU000461"/>
    </source>
</evidence>
<keyword evidence="6" id="KW-0812">Transmembrane</keyword>
<accession>A0A2H3B595</accession>
<comment type="cofactor">
    <cofactor evidence="1 13">
        <name>heme</name>
        <dbReference type="ChEBI" id="CHEBI:30413"/>
    </cofactor>
</comment>
<evidence type="ECO:0000256" key="11">
    <source>
        <dbReference type="ARBA" id="ARBA00023033"/>
    </source>
</evidence>
<dbReference type="PROSITE" id="PS00086">
    <property type="entry name" value="CYTOCHROME_P450"/>
    <property type="match status" value="1"/>
</dbReference>
<dbReference type="GO" id="GO:0016705">
    <property type="term" value="F:oxidoreductase activity, acting on paired donors, with incorporation or reduction of molecular oxygen"/>
    <property type="evidence" value="ECO:0007669"/>
    <property type="project" value="InterPro"/>
</dbReference>
<evidence type="ECO:0000256" key="10">
    <source>
        <dbReference type="ARBA" id="ARBA00023004"/>
    </source>
</evidence>
<dbReference type="SUPFAM" id="SSF48264">
    <property type="entry name" value="Cytochrome P450"/>
    <property type="match status" value="1"/>
</dbReference>
<evidence type="ECO:0000256" key="7">
    <source>
        <dbReference type="ARBA" id="ARBA00022723"/>
    </source>
</evidence>
<dbReference type="GO" id="GO:0020037">
    <property type="term" value="F:heme binding"/>
    <property type="evidence" value="ECO:0007669"/>
    <property type="project" value="InterPro"/>
</dbReference>
<evidence type="ECO:0000313" key="15">
    <source>
        <dbReference type="EMBL" id="PBK62202.1"/>
    </source>
</evidence>
<dbReference type="Pfam" id="PF00067">
    <property type="entry name" value="p450"/>
    <property type="match status" value="1"/>
</dbReference>
<proteinExistence type="inferred from homology"/>
<evidence type="ECO:0000313" key="16">
    <source>
        <dbReference type="Proteomes" id="UP000218334"/>
    </source>
</evidence>
<evidence type="ECO:0000256" key="6">
    <source>
        <dbReference type="ARBA" id="ARBA00022692"/>
    </source>
</evidence>
<evidence type="ECO:0000256" key="9">
    <source>
        <dbReference type="ARBA" id="ARBA00023002"/>
    </source>
</evidence>
<sequence length="472" mass="53777">MSIKAAIALASCTALLLLFGHLFRCPSHLHHIPQVPLRLLILSFLLGESEDIRIHEVILPFARSCSTDIVVVWALGSWYVHVLNYKLAKELMDNKSIRKQQPNEDMLFWRFTGRHNIFFVEGDEWWKHSSIVRALLHGNIPIDMFCALGRTLLSLLGQGGSFFWSDISHRITLDAVGIAVMGHNFNAFEHPESSFVQIYRRVMKDISHPLYVAFPALERLFPCRDVIQRMNSLVSLFLGILEEKKGRPGNDFITYLLQTPGMTEAEYRDSIVILFMAGHDTTAGALSSLIFYFAFFPSYQAHARDEVISVLGTDTDPNIPDFEKMPFLQACIQESMRINSPSTVTIPRVSAETIHIGGYPLPSGVPIVLNIHAVLHNSQTWEDPDVFKPEHFINGISDEAKWMSFGVGPRQCPARNFALYELRTLSCMLLREYRWTLPEKSIHSSGRLKNWFSAFALNLPYDLYIDFTRTKT</sequence>
<dbReference type="PRINTS" id="PR00463">
    <property type="entry name" value="EP450I"/>
</dbReference>
<evidence type="ECO:0000256" key="1">
    <source>
        <dbReference type="ARBA" id="ARBA00001971"/>
    </source>
</evidence>
<keyword evidence="12" id="KW-0472">Membrane</keyword>
<dbReference type="STRING" id="1076256.A0A2H3B595"/>
<dbReference type="InterPro" id="IPR036396">
    <property type="entry name" value="Cyt_P450_sf"/>
</dbReference>
<keyword evidence="16" id="KW-1185">Reference proteome</keyword>
<dbReference type="PRINTS" id="PR00385">
    <property type="entry name" value="P450"/>
</dbReference>
<dbReference type="GO" id="GO:0016020">
    <property type="term" value="C:membrane"/>
    <property type="evidence" value="ECO:0007669"/>
    <property type="project" value="UniProtKB-SubCell"/>
</dbReference>
<evidence type="ECO:0000256" key="4">
    <source>
        <dbReference type="ARBA" id="ARBA00010617"/>
    </source>
</evidence>
<dbReference type="EMBL" id="KZ293469">
    <property type="protein sequence ID" value="PBK62202.1"/>
    <property type="molecule type" value="Genomic_DNA"/>
</dbReference>
<feature type="binding site" description="axial binding residue" evidence="13">
    <location>
        <position position="412"/>
    </location>
    <ligand>
        <name>heme</name>
        <dbReference type="ChEBI" id="CHEBI:30413"/>
    </ligand>
    <ligandPart>
        <name>Fe</name>
        <dbReference type="ChEBI" id="CHEBI:18248"/>
    </ligandPart>
</feature>
<dbReference type="InterPro" id="IPR002401">
    <property type="entry name" value="Cyt_P450_E_grp-I"/>
</dbReference>
<evidence type="ECO:0000256" key="8">
    <source>
        <dbReference type="ARBA" id="ARBA00022989"/>
    </source>
</evidence>
<dbReference type="GO" id="GO:0004497">
    <property type="term" value="F:monooxygenase activity"/>
    <property type="evidence" value="ECO:0007669"/>
    <property type="project" value="UniProtKB-KW"/>
</dbReference>
<keyword evidence="10 13" id="KW-0408">Iron</keyword>
<keyword evidence="11 14" id="KW-0503">Monooxygenase</keyword>
<organism evidence="15 16">
    <name type="scientific">Armillaria solidipes</name>
    <dbReference type="NCBI Taxonomy" id="1076256"/>
    <lineage>
        <taxon>Eukaryota</taxon>
        <taxon>Fungi</taxon>
        <taxon>Dikarya</taxon>
        <taxon>Basidiomycota</taxon>
        <taxon>Agaricomycotina</taxon>
        <taxon>Agaricomycetes</taxon>
        <taxon>Agaricomycetidae</taxon>
        <taxon>Agaricales</taxon>
        <taxon>Marasmiineae</taxon>
        <taxon>Physalacriaceae</taxon>
        <taxon>Armillaria</taxon>
    </lineage>
</organism>
<dbReference type="Gene3D" id="1.10.630.10">
    <property type="entry name" value="Cytochrome P450"/>
    <property type="match status" value="1"/>
</dbReference>
<dbReference type="CDD" id="cd00302">
    <property type="entry name" value="cytochrome_P450"/>
    <property type="match status" value="1"/>
</dbReference>
<evidence type="ECO:0000256" key="12">
    <source>
        <dbReference type="ARBA" id="ARBA00023136"/>
    </source>
</evidence>
<comment type="subcellular location">
    <subcellularLocation>
        <location evidence="2">Membrane</location>
    </subcellularLocation>
</comment>
<dbReference type="GO" id="GO:0005506">
    <property type="term" value="F:iron ion binding"/>
    <property type="evidence" value="ECO:0007669"/>
    <property type="project" value="InterPro"/>
</dbReference>
<evidence type="ECO:0000256" key="5">
    <source>
        <dbReference type="ARBA" id="ARBA00022617"/>
    </source>
</evidence>